<accession>A0A2G2ZFV7</accession>
<evidence type="ECO:0008006" key="5">
    <source>
        <dbReference type="Google" id="ProtNLM"/>
    </source>
</evidence>
<sequence length="226" mass="25131">MCVFFLTALESGLPLVSPYKDRKANFSHGANFAVSGATALSAEFLTKKNIAMSSTNSSLSVQLGWMSSLFKSNYLPEKLKKSLFLVREIGGNEFNYGLTQGKTIEELRKMVSDAVQTITHGVKKVIGFGATRIAIPGNLPIGCIPDMLTQFLTNNSNVYDEYHCLKDLNNFATFYNHHLQQAIDELKKIYPNVTLIYGDYYNAFLWLLKNSVSLGFDKNSLLKACG</sequence>
<dbReference type="Gramene" id="PHT80899">
    <property type="protein sequence ID" value="PHT80899"/>
    <property type="gene ID" value="T459_13914"/>
</dbReference>
<reference evidence="3 4" key="1">
    <citation type="journal article" date="2014" name="Nat. Genet.">
        <title>Genome sequence of the hot pepper provides insights into the evolution of pungency in Capsicum species.</title>
        <authorList>
            <person name="Kim S."/>
            <person name="Park M."/>
            <person name="Yeom S.I."/>
            <person name="Kim Y.M."/>
            <person name="Lee J.M."/>
            <person name="Lee H.A."/>
            <person name="Seo E."/>
            <person name="Choi J."/>
            <person name="Cheong K."/>
            <person name="Kim K.T."/>
            <person name="Jung K."/>
            <person name="Lee G.W."/>
            <person name="Oh S.K."/>
            <person name="Bae C."/>
            <person name="Kim S.B."/>
            <person name="Lee H.Y."/>
            <person name="Kim S.Y."/>
            <person name="Kim M.S."/>
            <person name="Kang B.C."/>
            <person name="Jo Y.D."/>
            <person name="Yang H.B."/>
            <person name="Jeong H.J."/>
            <person name="Kang W.H."/>
            <person name="Kwon J.K."/>
            <person name="Shin C."/>
            <person name="Lim J.Y."/>
            <person name="Park J.H."/>
            <person name="Huh J.H."/>
            <person name="Kim J.S."/>
            <person name="Kim B.D."/>
            <person name="Cohen O."/>
            <person name="Paran I."/>
            <person name="Suh M.C."/>
            <person name="Lee S.B."/>
            <person name="Kim Y.K."/>
            <person name="Shin Y."/>
            <person name="Noh S.J."/>
            <person name="Park J."/>
            <person name="Seo Y.S."/>
            <person name="Kwon S.Y."/>
            <person name="Kim H.A."/>
            <person name="Park J.M."/>
            <person name="Kim H.J."/>
            <person name="Choi S.B."/>
            <person name="Bosland P.W."/>
            <person name="Reeves G."/>
            <person name="Jo S.H."/>
            <person name="Lee B.W."/>
            <person name="Cho H.T."/>
            <person name="Choi H.S."/>
            <person name="Lee M.S."/>
            <person name="Yu Y."/>
            <person name="Do Choi Y."/>
            <person name="Park B.S."/>
            <person name="van Deynze A."/>
            <person name="Ashrafi H."/>
            <person name="Hill T."/>
            <person name="Kim W.T."/>
            <person name="Pai H.S."/>
            <person name="Ahn H.K."/>
            <person name="Yeam I."/>
            <person name="Giovannoni J.J."/>
            <person name="Rose J.K."/>
            <person name="Sorensen I."/>
            <person name="Lee S.J."/>
            <person name="Kim R.W."/>
            <person name="Choi I.Y."/>
            <person name="Choi B.S."/>
            <person name="Lim J.S."/>
            <person name="Lee Y.H."/>
            <person name="Choi D."/>
        </authorList>
    </citation>
    <scope>NUCLEOTIDE SEQUENCE [LARGE SCALE GENOMIC DNA]</scope>
    <source>
        <strain evidence="4">cv. CM334</strain>
    </source>
</reference>
<dbReference type="EMBL" id="AYRZ02000005">
    <property type="protein sequence ID" value="PHT80899.1"/>
    <property type="molecule type" value="Genomic_DNA"/>
</dbReference>
<name>A0A2G2ZFV7_CAPAN</name>
<reference evidence="3 4" key="2">
    <citation type="journal article" date="2017" name="Genome Biol.">
        <title>New reference genome sequences of hot pepper reveal the massive evolution of plant disease-resistance genes by retroduplication.</title>
        <authorList>
            <person name="Kim S."/>
            <person name="Park J."/>
            <person name="Yeom S.I."/>
            <person name="Kim Y.M."/>
            <person name="Seo E."/>
            <person name="Kim K.T."/>
            <person name="Kim M.S."/>
            <person name="Lee J.M."/>
            <person name="Cheong K."/>
            <person name="Shin H.S."/>
            <person name="Kim S.B."/>
            <person name="Han K."/>
            <person name="Lee J."/>
            <person name="Park M."/>
            <person name="Lee H.A."/>
            <person name="Lee H.Y."/>
            <person name="Lee Y."/>
            <person name="Oh S."/>
            <person name="Lee J.H."/>
            <person name="Choi E."/>
            <person name="Choi E."/>
            <person name="Lee S.E."/>
            <person name="Jeon J."/>
            <person name="Kim H."/>
            <person name="Choi G."/>
            <person name="Song H."/>
            <person name="Lee J."/>
            <person name="Lee S.C."/>
            <person name="Kwon J.K."/>
            <person name="Lee H.Y."/>
            <person name="Koo N."/>
            <person name="Hong Y."/>
            <person name="Kim R.W."/>
            <person name="Kang W.H."/>
            <person name="Huh J.H."/>
            <person name="Kang B.C."/>
            <person name="Yang T.J."/>
            <person name="Lee Y.H."/>
            <person name="Bennetzen J.L."/>
            <person name="Choi D."/>
        </authorList>
    </citation>
    <scope>NUCLEOTIDE SEQUENCE [LARGE SCALE GENOMIC DNA]</scope>
    <source>
        <strain evidence="4">cv. CM334</strain>
    </source>
</reference>
<organism evidence="3 4">
    <name type="scientific">Capsicum annuum</name>
    <name type="common">Capsicum pepper</name>
    <dbReference type="NCBI Taxonomy" id="4072"/>
    <lineage>
        <taxon>Eukaryota</taxon>
        <taxon>Viridiplantae</taxon>
        <taxon>Streptophyta</taxon>
        <taxon>Embryophyta</taxon>
        <taxon>Tracheophyta</taxon>
        <taxon>Spermatophyta</taxon>
        <taxon>Magnoliopsida</taxon>
        <taxon>eudicotyledons</taxon>
        <taxon>Gunneridae</taxon>
        <taxon>Pentapetalae</taxon>
        <taxon>asterids</taxon>
        <taxon>lamiids</taxon>
        <taxon>Solanales</taxon>
        <taxon>Solanaceae</taxon>
        <taxon>Solanoideae</taxon>
        <taxon>Capsiceae</taxon>
        <taxon>Capsicum</taxon>
    </lineage>
</organism>
<evidence type="ECO:0000313" key="3">
    <source>
        <dbReference type="EMBL" id="PHT80899.1"/>
    </source>
</evidence>
<dbReference type="PANTHER" id="PTHR22835:SF647">
    <property type="entry name" value="ALPHA-L-FUCOSIDASE 2"/>
    <property type="match status" value="1"/>
</dbReference>
<gene>
    <name evidence="3" type="ORF">T459_13914</name>
</gene>
<comment type="similarity">
    <text evidence="1">Belongs to the 'GDSL' lipolytic enzyme family.</text>
</comment>
<evidence type="ECO:0000256" key="2">
    <source>
        <dbReference type="ARBA" id="ARBA00023180"/>
    </source>
</evidence>
<dbReference type="Gene3D" id="3.40.50.1110">
    <property type="entry name" value="SGNH hydrolase"/>
    <property type="match status" value="1"/>
</dbReference>
<dbReference type="Proteomes" id="UP000222542">
    <property type="component" value="Unassembled WGS sequence"/>
</dbReference>
<dbReference type="OMA" id="PAGCHEN"/>
<dbReference type="Pfam" id="PF00657">
    <property type="entry name" value="Lipase_GDSL"/>
    <property type="match status" value="1"/>
</dbReference>
<dbReference type="PANTHER" id="PTHR22835">
    <property type="entry name" value="ZINC FINGER FYVE DOMAIN CONTAINING PROTEIN"/>
    <property type="match status" value="1"/>
</dbReference>
<dbReference type="InterPro" id="IPR036514">
    <property type="entry name" value="SGNH_hydro_sf"/>
</dbReference>
<dbReference type="STRING" id="4072.A0A2G2ZFV7"/>
<evidence type="ECO:0000313" key="4">
    <source>
        <dbReference type="Proteomes" id="UP000222542"/>
    </source>
</evidence>
<dbReference type="AlphaFoldDB" id="A0A2G2ZFV7"/>
<dbReference type="SMR" id="A0A2G2ZFV7"/>
<protein>
    <recommendedName>
        <fullName evidence="5">GDSL esterase/lipase At5g03980-like</fullName>
    </recommendedName>
</protein>
<dbReference type="InterPro" id="IPR001087">
    <property type="entry name" value="GDSL"/>
</dbReference>
<dbReference type="GO" id="GO:0016788">
    <property type="term" value="F:hydrolase activity, acting on ester bonds"/>
    <property type="evidence" value="ECO:0007669"/>
    <property type="project" value="InterPro"/>
</dbReference>
<comment type="caution">
    <text evidence="3">The sequence shown here is derived from an EMBL/GenBank/DDBJ whole genome shotgun (WGS) entry which is preliminary data.</text>
</comment>
<proteinExistence type="inferred from homology"/>
<keyword evidence="4" id="KW-1185">Reference proteome</keyword>
<evidence type="ECO:0000256" key="1">
    <source>
        <dbReference type="ARBA" id="ARBA00008668"/>
    </source>
</evidence>
<keyword evidence="2" id="KW-0325">Glycoprotein</keyword>